<feature type="domain" description="ABC transporter" evidence="6">
    <location>
        <begin position="34"/>
        <end position="258"/>
    </location>
</feature>
<name>A0A7W6WAP9_9PROT</name>
<dbReference type="AlphaFoldDB" id="A0A7W6WAP9"/>
<dbReference type="InterPro" id="IPR015860">
    <property type="entry name" value="ABC_transpr_TagH-like"/>
</dbReference>
<dbReference type="InterPro" id="IPR029439">
    <property type="entry name" value="Wzt_C"/>
</dbReference>
<dbReference type="PANTHER" id="PTHR46743">
    <property type="entry name" value="TEICHOIC ACIDS EXPORT ATP-BINDING PROTEIN TAGH"/>
    <property type="match status" value="1"/>
</dbReference>
<keyword evidence="8" id="KW-1185">Reference proteome</keyword>
<dbReference type="EMBL" id="JACIGK010000021">
    <property type="protein sequence ID" value="MBB4267063.1"/>
    <property type="molecule type" value="Genomic_DNA"/>
</dbReference>
<dbReference type="InterPro" id="IPR050683">
    <property type="entry name" value="Bact_Polysacc_Export_ATP-bd"/>
</dbReference>
<dbReference type="GO" id="GO:0140359">
    <property type="term" value="F:ABC-type transporter activity"/>
    <property type="evidence" value="ECO:0007669"/>
    <property type="project" value="InterPro"/>
</dbReference>
<dbReference type="RefSeq" id="WP_246423106.1">
    <property type="nucleotide sequence ID" value="NZ_JACIGK010000021.1"/>
</dbReference>
<reference evidence="7 8" key="1">
    <citation type="submission" date="2020-08" db="EMBL/GenBank/DDBJ databases">
        <title>Genome sequencing of Purple Non-Sulfur Bacteria from various extreme environments.</title>
        <authorList>
            <person name="Mayer M."/>
        </authorList>
    </citation>
    <scope>NUCLEOTIDE SEQUENCE [LARGE SCALE GENOMIC DNA]</scope>
    <source>
        <strain evidence="7 8">JA131</strain>
    </source>
</reference>
<dbReference type="InterPro" id="IPR017871">
    <property type="entry name" value="ABC_transporter-like_CS"/>
</dbReference>
<dbReference type="Pfam" id="PF14524">
    <property type="entry name" value="Wzt_C"/>
    <property type="match status" value="1"/>
</dbReference>
<keyword evidence="3" id="KW-0547">Nucleotide-binding</keyword>
<dbReference type="SUPFAM" id="SSF52540">
    <property type="entry name" value="P-loop containing nucleoside triphosphate hydrolases"/>
    <property type="match status" value="1"/>
</dbReference>
<dbReference type="CDD" id="cd03220">
    <property type="entry name" value="ABC_KpsT_Wzt"/>
    <property type="match status" value="1"/>
</dbReference>
<evidence type="ECO:0000313" key="8">
    <source>
        <dbReference type="Proteomes" id="UP000554286"/>
    </source>
</evidence>
<dbReference type="InterPro" id="IPR003593">
    <property type="entry name" value="AAA+_ATPase"/>
</dbReference>
<dbReference type="PROSITE" id="PS00211">
    <property type="entry name" value="ABC_TRANSPORTER_1"/>
    <property type="match status" value="1"/>
</dbReference>
<dbReference type="GO" id="GO:0016020">
    <property type="term" value="C:membrane"/>
    <property type="evidence" value="ECO:0007669"/>
    <property type="project" value="InterPro"/>
</dbReference>
<dbReference type="InterPro" id="IPR027417">
    <property type="entry name" value="P-loop_NTPase"/>
</dbReference>
<gene>
    <name evidence="7" type="ORF">GGD89_002704</name>
</gene>
<dbReference type="Pfam" id="PF00005">
    <property type="entry name" value="ABC_tran"/>
    <property type="match status" value="1"/>
</dbReference>
<dbReference type="Proteomes" id="UP000554286">
    <property type="component" value="Unassembled WGS sequence"/>
</dbReference>
<evidence type="ECO:0000256" key="3">
    <source>
        <dbReference type="ARBA" id="ARBA00022741"/>
    </source>
</evidence>
<dbReference type="PROSITE" id="PS50893">
    <property type="entry name" value="ABC_TRANSPORTER_2"/>
    <property type="match status" value="1"/>
</dbReference>
<protein>
    <submittedName>
        <fullName evidence="7">Lipopolysaccharide transport system ATP-binding protein</fullName>
    </submittedName>
</protein>
<dbReference type="Gene3D" id="2.70.50.60">
    <property type="entry name" value="abc- transporter (atp binding component) like domain"/>
    <property type="match status" value="1"/>
</dbReference>
<dbReference type="GO" id="GO:0005524">
    <property type="term" value="F:ATP binding"/>
    <property type="evidence" value="ECO:0007669"/>
    <property type="project" value="UniProtKB-KW"/>
</dbReference>
<sequence length="498" mass="52894">MCSDLQPEGASMDEPAISVQGLSKVFRLYDRPRQRIQQLLFGGRTRKYYREFHALSDISLTVAKGQAVGIIGENGSGKSTLLQLICGTLHPTAGTIHLSGRVAALLELGAGFNPDFSGRENVSMNASLLGLSPAEIEARMDDILAFADIGDFIDNPVKTYSSGMFVRLAFAVIAHVDADILVIDEALAVGDAAFGQKCMRFLRRFQKTGTVLFVSHDTAAVTALCDRAIWLNHGTVVAEGDAKTVCERYYGHLFGAVGANGRAPEDSEANGAAPDAVPAPAPAPATDTPDATGGSPPRGPVPAEDWVDGRRAWINESTLRNDLEVFAFDPTGGDFGAGGARIEDVRLTDEAGTPYSWIVGGEPVRLRARIAVLEPLDAPIVGFFVKDRLGQTLFGDNTFLNNKRLACPASPGQVLEASFRFPMPYLPPGTYTVAVAVANGTQTEHVQHHWLHDALMFKSHATHSSAGLVGIPMFEVTLECHATTATGSAAALAPGSAP</sequence>
<organism evidence="7 8">
    <name type="scientific">Roseospira visakhapatnamensis</name>
    <dbReference type="NCBI Taxonomy" id="390880"/>
    <lineage>
        <taxon>Bacteria</taxon>
        <taxon>Pseudomonadati</taxon>
        <taxon>Pseudomonadota</taxon>
        <taxon>Alphaproteobacteria</taxon>
        <taxon>Rhodospirillales</taxon>
        <taxon>Rhodospirillaceae</taxon>
        <taxon>Roseospira</taxon>
    </lineage>
</organism>
<feature type="region of interest" description="Disordered" evidence="5">
    <location>
        <begin position="263"/>
        <end position="305"/>
    </location>
</feature>
<evidence type="ECO:0000313" key="7">
    <source>
        <dbReference type="EMBL" id="MBB4267063.1"/>
    </source>
</evidence>
<evidence type="ECO:0000259" key="6">
    <source>
        <dbReference type="PROSITE" id="PS50893"/>
    </source>
</evidence>
<comment type="caution">
    <text evidence="7">The sequence shown here is derived from an EMBL/GenBank/DDBJ whole genome shotgun (WGS) entry which is preliminary data.</text>
</comment>
<comment type="similarity">
    <text evidence="1">Belongs to the ABC transporter superfamily.</text>
</comment>
<dbReference type="GO" id="GO:0016887">
    <property type="term" value="F:ATP hydrolysis activity"/>
    <property type="evidence" value="ECO:0007669"/>
    <property type="project" value="InterPro"/>
</dbReference>
<dbReference type="Gene3D" id="3.40.50.300">
    <property type="entry name" value="P-loop containing nucleotide triphosphate hydrolases"/>
    <property type="match status" value="1"/>
</dbReference>
<evidence type="ECO:0000256" key="4">
    <source>
        <dbReference type="ARBA" id="ARBA00022840"/>
    </source>
</evidence>
<proteinExistence type="inferred from homology"/>
<evidence type="ECO:0000256" key="5">
    <source>
        <dbReference type="SAM" id="MobiDB-lite"/>
    </source>
</evidence>
<keyword evidence="2" id="KW-0813">Transport</keyword>
<dbReference type="SMART" id="SM00382">
    <property type="entry name" value="AAA"/>
    <property type="match status" value="1"/>
</dbReference>
<dbReference type="PANTHER" id="PTHR46743:SF2">
    <property type="entry name" value="TEICHOIC ACIDS EXPORT ATP-BINDING PROTEIN TAGH"/>
    <property type="match status" value="1"/>
</dbReference>
<dbReference type="CDD" id="cd10147">
    <property type="entry name" value="Wzt_C-like"/>
    <property type="match status" value="1"/>
</dbReference>
<evidence type="ECO:0000256" key="1">
    <source>
        <dbReference type="ARBA" id="ARBA00005417"/>
    </source>
</evidence>
<dbReference type="InterPro" id="IPR003439">
    <property type="entry name" value="ABC_transporter-like_ATP-bd"/>
</dbReference>
<accession>A0A7W6WAP9</accession>
<evidence type="ECO:0000256" key="2">
    <source>
        <dbReference type="ARBA" id="ARBA00022448"/>
    </source>
</evidence>
<keyword evidence="4 7" id="KW-0067">ATP-binding</keyword>